<dbReference type="GO" id="GO:0032259">
    <property type="term" value="P:methylation"/>
    <property type="evidence" value="ECO:0007669"/>
    <property type="project" value="UniProtKB-KW"/>
</dbReference>
<dbReference type="SMART" id="SM00317">
    <property type="entry name" value="SET"/>
    <property type="match status" value="1"/>
</dbReference>
<gene>
    <name evidence="9" type="ORF">HYPSUDRAFT_89436</name>
</gene>
<evidence type="ECO:0000313" key="9">
    <source>
        <dbReference type="EMBL" id="KJA19355.1"/>
    </source>
</evidence>
<dbReference type="GO" id="GO:0003682">
    <property type="term" value="F:chromatin binding"/>
    <property type="evidence" value="ECO:0007669"/>
    <property type="project" value="TreeGrafter"/>
</dbReference>
<evidence type="ECO:0000313" key="10">
    <source>
        <dbReference type="Proteomes" id="UP000054270"/>
    </source>
</evidence>
<dbReference type="GO" id="GO:0046976">
    <property type="term" value="F:histone H3K27 methyltransferase activity"/>
    <property type="evidence" value="ECO:0007669"/>
    <property type="project" value="TreeGrafter"/>
</dbReference>
<dbReference type="Gene3D" id="2.170.270.10">
    <property type="entry name" value="SET domain"/>
    <property type="match status" value="1"/>
</dbReference>
<keyword evidence="10" id="KW-1185">Reference proteome</keyword>
<organism evidence="9 10">
    <name type="scientific">Hypholoma sublateritium (strain FD-334 SS-4)</name>
    <dbReference type="NCBI Taxonomy" id="945553"/>
    <lineage>
        <taxon>Eukaryota</taxon>
        <taxon>Fungi</taxon>
        <taxon>Dikarya</taxon>
        <taxon>Basidiomycota</taxon>
        <taxon>Agaricomycotina</taxon>
        <taxon>Agaricomycetes</taxon>
        <taxon>Agaricomycetidae</taxon>
        <taxon>Agaricales</taxon>
        <taxon>Agaricineae</taxon>
        <taxon>Strophariaceae</taxon>
        <taxon>Hypholoma</taxon>
    </lineage>
</organism>
<evidence type="ECO:0000256" key="4">
    <source>
        <dbReference type="ARBA" id="ARBA00023015"/>
    </source>
</evidence>
<dbReference type="SUPFAM" id="SSF82199">
    <property type="entry name" value="SET domain"/>
    <property type="match status" value="2"/>
</dbReference>
<dbReference type="Proteomes" id="UP000054270">
    <property type="component" value="Unassembled WGS sequence"/>
</dbReference>
<dbReference type="InterPro" id="IPR001214">
    <property type="entry name" value="SET_dom"/>
</dbReference>
<evidence type="ECO:0000256" key="3">
    <source>
        <dbReference type="ARBA" id="ARBA00022691"/>
    </source>
</evidence>
<dbReference type="EMBL" id="KN817578">
    <property type="protein sequence ID" value="KJA19355.1"/>
    <property type="molecule type" value="Genomic_DNA"/>
</dbReference>
<protein>
    <recommendedName>
        <fullName evidence="11">SET domain-containing protein</fullName>
    </recommendedName>
</protein>
<dbReference type="InterPro" id="IPR026489">
    <property type="entry name" value="CXC_dom"/>
</dbReference>
<proteinExistence type="predicted"/>
<dbReference type="OMA" id="HWEDEAD"/>
<evidence type="ECO:0000259" key="8">
    <source>
        <dbReference type="PROSITE" id="PS51633"/>
    </source>
</evidence>
<evidence type="ECO:0000256" key="2">
    <source>
        <dbReference type="ARBA" id="ARBA00022679"/>
    </source>
</evidence>
<dbReference type="AlphaFoldDB" id="A0A0D2PGX8"/>
<sequence>MSSSDSDETMRSPGASDAGPPDLDDIIAQRETALRVYDDTRAAFAAWAQEHARTTLARLSRAPHAPPRPLPIINPHAAWPRSEALFLPDSDSSDAPKDDVIYFDVDEYNPHTGGAHTRVRTASAVQRIVPFNAYPRYTMCAPASRSVPMRGAAVAGVAPYAPFADDAAFDGRAYLQKFREFAWQTDMRDPDLQIIEYDTARRLHFQHHLPLDAIDALGIFDTPVRSMIVAMSRRDYLRWPGSQLGTLPMFTLADAAPPPTHNPTLYTHLTAFLPSFCANLNCIMPLCRLHAPMPAFVPPTPHLTSAMIRNMEGAPCGVGCYKHVSEEDVRAMENAHWDDADHALFASVIKLTPDTAPCDLAVICRKSCIEMYVARLRTIPDTAVQPAPNPKAKPKKPTIKFVEDTLVATRSAVLTPHPAGPCAHAGPCSRHAVDCVCASRGQHCMRTCRCGPSCALRFPGCRCKSTKHKPLDAAGPGPGRKGKARARDDADWAEGGGGGAVDAGGGAERNLCADDDSCPCRAHGRECDPEVCVGCGARGAHGKCRNRSLQQGESHPIHVKSSKFGLGAFAVSTIPKDACVGEYVGEIAEDDVPDLSRLQHHVKLNYAFELSQAYDAHARALPGTERMIDSWNLGNATRFLNHPEAPAPANCIARTLLVNGVHRIGIYALIEIKAGTELTLDYGEAYWAVTPPESRRYEEDDFDPANIRWPGWYNA</sequence>
<dbReference type="InterPro" id="IPR045318">
    <property type="entry name" value="EZH1/2-like"/>
</dbReference>
<dbReference type="InterPro" id="IPR046341">
    <property type="entry name" value="SET_dom_sf"/>
</dbReference>
<keyword evidence="5" id="KW-0804">Transcription</keyword>
<dbReference type="GO" id="GO:0031507">
    <property type="term" value="P:heterochromatin formation"/>
    <property type="evidence" value="ECO:0007669"/>
    <property type="project" value="TreeGrafter"/>
</dbReference>
<name>A0A0D2PGX8_HYPSF</name>
<evidence type="ECO:0008006" key="11">
    <source>
        <dbReference type="Google" id="ProtNLM"/>
    </source>
</evidence>
<evidence type="ECO:0000256" key="6">
    <source>
        <dbReference type="SAM" id="MobiDB-lite"/>
    </source>
</evidence>
<feature type="region of interest" description="Disordered" evidence="6">
    <location>
        <begin position="1"/>
        <end position="27"/>
    </location>
</feature>
<dbReference type="PANTHER" id="PTHR45747:SF4">
    <property type="entry name" value="HISTONE-LYSINE N-METHYLTRANSFERASE E(Z)"/>
    <property type="match status" value="1"/>
</dbReference>
<reference evidence="10" key="1">
    <citation type="submission" date="2014-04" db="EMBL/GenBank/DDBJ databases">
        <title>Evolutionary Origins and Diversification of the Mycorrhizal Mutualists.</title>
        <authorList>
            <consortium name="DOE Joint Genome Institute"/>
            <consortium name="Mycorrhizal Genomics Consortium"/>
            <person name="Kohler A."/>
            <person name="Kuo A."/>
            <person name="Nagy L.G."/>
            <person name="Floudas D."/>
            <person name="Copeland A."/>
            <person name="Barry K.W."/>
            <person name="Cichocki N."/>
            <person name="Veneault-Fourrey C."/>
            <person name="LaButti K."/>
            <person name="Lindquist E.A."/>
            <person name="Lipzen A."/>
            <person name="Lundell T."/>
            <person name="Morin E."/>
            <person name="Murat C."/>
            <person name="Riley R."/>
            <person name="Ohm R."/>
            <person name="Sun H."/>
            <person name="Tunlid A."/>
            <person name="Henrissat B."/>
            <person name="Grigoriev I.V."/>
            <person name="Hibbett D.S."/>
            <person name="Martin F."/>
        </authorList>
    </citation>
    <scope>NUCLEOTIDE SEQUENCE [LARGE SCALE GENOMIC DNA]</scope>
    <source>
        <strain evidence="10">FD-334 SS-4</strain>
    </source>
</reference>
<evidence type="ECO:0000259" key="7">
    <source>
        <dbReference type="PROSITE" id="PS50280"/>
    </source>
</evidence>
<keyword evidence="3" id="KW-0949">S-adenosyl-L-methionine</keyword>
<dbReference type="PROSITE" id="PS51633">
    <property type="entry name" value="CXC"/>
    <property type="match status" value="1"/>
</dbReference>
<keyword evidence="2" id="KW-0808">Transferase</keyword>
<feature type="domain" description="CXC" evidence="8">
    <location>
        <begin position="396"/>
        <end position="552"/>
    </location>
</feature>
<evidence type="ECO:0000256" key="5">
    <source>
        <dbReference type="ARBA" id="ARBA00023163"/>
    </source>
</evidence>
<dbReference type="OrthoDB" id="6141102at2759"/>
<evidence type="ECO:0000256" key="1">
    <source>
        <dbReference type="ARBA" id="ARBA00022603"/>
    </source>
</evidence>
<keyword evidence="1" id="KW-0489">Methyltransferase</keyword>
<feature type="region of interest" description="Disordered" evidence="6">
    <location>
        <begin position="472"/>
        <end position="500"/>
    </location>
</feature>
<keyword evidence="4" id="KW-0805">Transcription regulation</keyword>
<dbReference type="PANTHER" id="PTHR45747">
    <property type="entry name" value="HISTONE-LYSINE N-METHYLTRANSFERASE E(Z)"/>
    <property type="match status" value="1"/>
</dbReference>
<dbReference type="PROSITE" id="PS50280">
    <property type="entry name" value="SET"/>
    <property type="match status" value="1"/>
</dbReference>
<dbReference type="Pfam" id="PF00856">
    <property type="entry name" value="SET"/>
    <property type="match status" value="1"/>
</dbReference>
<dbReference type="GO" id="GO:0035098">
    <property type="term" value="C:ESC/E(Z) complex"/>
    <property type="evidence" value="ECO:0007669"/>
    <property type="project" value="TreeGrafter"/>
</dbReference>
<feature type="domain" description="SET" evidence="7">
    <location>
        <begin position="547"/>
        <end position="683"/>
    </location>
</feature>
<dbReference type="STRING" id="945553.A0A0D2PGX8"/>
<accession>A0A0D2PGX8</accession>